<reference evidence="5 6" key="1">
    <citation type="submission" date="2021-08" db="EMBL/GenBank/DDBJ databases">
        <title>Caldovatus sediminis gen. nov., sp. nov., a moderately thermophilic bacterium isolated from a hot spring.</title>
        <authorList>
            <person name="Hu C.-J."/>
            <person name="Li W.-J."/>
            <person name="Xian W.-D."/>
        </authorList>
    </citation>
    <scope>NUCLEOTIDE SEQUENCE [LARGE SCALE GENOMIC DNA]</scope>
    <source>
        <strain evidence="5 6">SYSU G05006</strain>
    </source>
</reference>
<organism evidence="5 6">
    <name type="scientific">Caldovatus aquaticus</name>
    <dbReference type="NCBI Taxonomy" id="2865671"/>
    <lineage>
        <taxon>Bacteria</taxon>
        <taxon>Pseudomonadati</taxon>
        <taxon>Pseudomonadota</taxon>
        <taxon>Alphaproteobacteria</taxon>
        <taxon>Acetobacterales</taxon>
        <taxon>Roseomonadaceae</taxon>
        <taxon>Caldovatus</taxon>
    </lineage>
</organism>
<name>A0ABS7F1M9_9PROT</name>
<accession>A0ABS7F1M9</accession>
<keyword evidence="3 5" id="KW-0067">ATP-binding</keyword>
<proteinExistence type="predicted"/>
<dbReference type="Pfam" id="PF00005">
    <property type="entry name" value="ABC_tran"/>
    <property type="match status" value="1"/>
</dbReference>
<keyword evidence="2" id="KW-0547">Nucleotide-binding</keyword>
<comment type="caution">
    <text evidence="5">The sequence shown here is derived from an EMBL/GenBank/DDBJ whole genome shotgun (WGS) entry which is preliminary data.</text>
</comment>
<dbReference type="PANTHER" id="PTHR45772:SF1">
    <property type="entry name" value="ABC TRANSPORTER ATP-BINDING PROTEIN"/>
    <property type="match status" value="1"/>
</dbReference>
<keyword evidence="1" id="KW-0813">Transport</keyword>
<feature type="domain" description="ABC transporter" evidence="4">
    <location>
        <begin position="10"/>
        <end position="242"/>
    </location>
</feature>
<evidence type="ECO:0000256" key="3">
    <source>
        <dbReference type="ARBA" id="ARBA00022840"/>
    </source>
</evidence>
<dbReference type="PANTHER" id="PTHR45772">
    <property type="entry name" value="CONSERVED COMPONENT OF ABC TRANSPORTER FOR NATURAL AMINO ACIDS-RELATED"/>
    <property type="match status" value="1"/>
</dbReference>
<protein>
    <submittedName>
        <fullName evidence="5">ABC transporter ATP-binding protein</fullName>
    </submittedName>
</protein>
<dbReference type="Proteomes" id="UP001519924">
    <property type="component" value="Unassembled WGS sequence"/>
</dbReference>
<evidence type="ECO:0000256" key="2">
    <source>
        <dbReference type="ARBA" id="ARBA00022741"/>
    </source>
</evidence>
<dbReference type="CDD" id="cd03219">
    <property type="entry name" value="ABC_Mj1267_LivG_branched"/>
    <property type="match status" value="1"/>
</dbReference>
<dbReference type="InterPro" id="IPR027417">
    <property type="entry name" value="P-loop_NTPase"/>
</dbReference>
<evidence type="ECO:0000259" key="4">
    <source>
        <dbReference type="PROSITE" id="PS50893"/>
    </source>
</evidence>
<dbReference type="RefSeq" id="WP_220117186.1">
    <property type="nucleotide sequence ID" value="NZ_JAHZUY010000014.1"/>
</dbReference>
<keyword evidence="6" id="KW-1185">Reference proteome</keyword>
<evidence type="ECO:0000313" key="6">
    <source>
        <dbReference type="Proteomes" id="UP001519924"/>
    </source>
</evidence>
<dbReference type="InterPro" id="IPR032823">
    <property type="entry name" value="BCA_ABC_TP_C"/>
</dbReference>
<sequence length="252" mass="26570">MAPAAGVEELRVENLTKRFGGLRVLEGISFALAPGDLLGVIGPNGAGKTTLINVITGRTPPSGGRILLGGQDITGRPTHAVSRLGVVRSFQQTNTFKAASVRENVSRALRFSGGAGPQGWARVAPLLEAFGLAARLEEQSDKLPYGLQKMLGLTLAYAADPKVLLLDEPAAGLERSERTRVDEFVHHVRARGCSVLIVEHDMDLVRRLCPRIIVLDAGVVLAEGPPAEVLSRQDVIDAYVGADAAEEAGAAA</sequence>
<dbReference type="GO" id="GO:0005524">
    <property type="term" value="F:ATP binding"/>
    <property type="evidence" value="ECO:0007669"/>
    <property type="project" value="UniProtKB-KW"/>
</dbReference>
<dbReference type="InterPro" id="IPR003593">
    <property type="entry name" value="AAA+_ATPase"/>
</dbReference>
<dbReference type="SUPFAM" id="SSF52540">
    <property type="entry name" value="P-loop containing nucleoside triphosphate hydrolases"/>
    <property type="match status" value="1"/>
</dbReference>
<dbReference type="InterPro" id="IPR003439">
    <property type="entry name" value="ABC_transporter-like_ATP-bd"/>
</dbReference>
<gene>
    <name evidence="5" type="ORF">K1J50_07895</name>
</gene>
<dbReference type="Gene3D" id="3.40.50.300">
    <property type="entry name" value="P-loop containing nucleotide triphosphate hydrolases"/>
    <property type="match status" value="1"/>
</dbReference>
<evidence type="ECO:0000256" key="1">
    <source>
        <dbReference type="ARBA" id="ARBA00022448"/>
    </source>
</evidence>
<dbReference type="SMART" id="SM00382">
    <property type="entry name" value="AAA"/>
    <property type="match status" value="1"/>
</dbReference>
<dbReference type="Pfam" id="PF12399">
    <property type="entry name" value="BCA_ABC_TP_C"/>
    <property type="match status" value="1"/>
</dbReference>
<dbReference type="EMBL" id="JAHZUY010000014">
    <property type="protein sequence ID" value="MBW8269408.1"/>
    <property type="molecule type" value="Genomic_DNA"/>
</dbReference>
<dbReference type="InterPro" id="IPR051120">
    <property type="entry name" value="ABC_AA/LPS_Transport"/>
</dbReference>
<dbReference type="PROSITE" id="PS50893">
    <property type="entry name" value="ABC_TRANSPORTER_2"/>
    <property type="match status" value="1"/>
</dbReference>
<evidence type="ECO:0000313" key="5">
    <source>
        <dbReference type="EMBL" id="MBW8269408.1"/>
    </source>
</evidence>